<dbReference type="Pfam" id="PF17128">
    <property type="entry name" value="DUF5107"/>
    <property type="match status" value="1"/>
</dbReference>
<evidence type="ECO:0000313" key="2">
    <source>
        <dbReference type="EMBL" id="TFB84278.1"/>
    </source>
</evidence>
<feature type="domain" description="DUF5107" evidence="1">
    <location>
        <begin position="61"/>
        <end position="373"/>
    </location>
</feature>
<name>A0ABY2IBC9_9MICO</name>
<dbReference type="EMBL" id="SOFG01000022">
    <property type="protein sequence ID" value="TFB84278.1"/>
    <property type="molecule type" value="Genomic_DNA"/>
</dbReference>
<dbReference type="Gene3D" id="1.25.40.10">
    <property type="entry name" value="Tetratricopeptide repeat domain"/>
    <property type="match status" value="2"/>
</dbReference>
<dbReference type="InterPro" id="IPR033396">
    <property type="entry name" value="DUF5107"/>
</dbReference>
<evidence type="ECO:0000313" key="3">
    <source>
        <dbReference type="Proteomes" id="UP000297608"/>
    </source>
</evidence>
<keyword evidence="3" id="KW-1185">Reference proteome</keyword>
<reference evidence="2 3" key="1">
    <citation type="submission" date="2019-03" db="EMBL/GenBank/DDBJ databases">
        <title>Genomics of glacier-inhabiting Cryobacterium strains.</title>
        <authorList>
            <person name="Liu Q."/>
            <person name="Xin Y.-H."/>
        </authorList>
    </citation>
    <scope>NUCLEOTIDE SEQUENCE [LARGE SCALE GENOMIC DNA]</scope>
    <source>
        <strain evidence="2 3">MDB2-B</strain>
    </source>
</reference>
<evidence type="ECO:0000259" key="1">
    <source>
        <dbReference type="Pfam" id="PF17128"/>
    </source>
</evidence>
<dbReference type="Pfam" id="PF13432">
    <property type="entry name" value="TPR_16"/>
    <property type="match status" value="2"/>
</dbReference>
<dbReference type="SUPFAM" id="SSF48452">
    <property type="entry name" value="TPR-like"/>
    <property type="match status" value="2"/>
</dbReference>
<accession>A0ABY2IBC9</accession>
<gene>
    <name evidence="2" type="ORF">E3O44_15695</name>
</gene>
<dbReference type="RefSeq" id="WP_134535719.1">
    <property type="nucleotide sequence ID" value="NZ_SOFG01000022.1"/>
</dbReference>
<protein>
    <submittedName>
        <fullName evidence="2">DUF5107 domain-containing protein</fullName>
    </submittedName>
</protein>
<sequence length="1099" mass="118825">MNSLPSHIELPKPRADQQAILDAGGVACWAEDVDILTYEPGAPDRFPMFFDHRVYQGSDGKVYPLPFVDRIESRPVVKAWHAIHIENRWVRLMLLPELGGRIHIGYDKTRDYDFFYRNNVIKPALVGLGGPWVSGGVEFNWPQHHRPGTYLPVETSIERSDDGSVTVWHSDLDPLQRMRGTHGVRLRPSESSVEVTARLFNRTDEQQTFLWWANVAAAVHADYQSFFPSDVRYVADHARRAITGFPRADRPYYGVDYPALAEERTDADRIDLYSNIPVPTSYMVTDTADEFFGGYDHRAGAGFVHWAEHDIAPGKKQWTWGDGSIGRAWDRQLTDADGPYVELMAGVFTDNQPDFSYLAPGETREFSQFWYPIQDIGAADQASRTAALSVTVDDGRVSIGVASAREVTVVVRVERDDAVLLEHTAPVGPGLPIQVHVDVPGCASRDELVVRVLHDSAELVAWRRHTPIVGEPWLATAPAAPGDLDSVDELLLTAQHLIQYRHPTHAATPYLERVLELDPADSRANIALAEIAHAAGDYELSLRRLDVAAARITRRNLNPRSGELFYRRSLSLERLGRYDEAAADFVKSTWDGAYALAGGLGAARSLLRSGQIAAGLEHATAAVATDPRNTTAQGLRVLALRRLGRADAAAAALEDARAADPLDPFLNAIAGDLDVVDSRTYLTVAYEFARVGETDAALQWASRAAQEGASVFGNAAPVAHYLRAQLLEGLGRSAEAAVERDRARVVDRSLAFPAGLDDADVLRNAIRHAESVGSADGVALGLLGSWLMGARLGADARDVLESAVAAGPDDAVVLRNTAIAVVNAGGDLDRAAGHLDRAVAVAGPLPRLLFERDQLARLRGIASLDRLAVLESCGADLLARDDLALAYAELLLDAGRTTEADALLTQREFQPFEGGEGQVLAAFDRASIAVAAQLVTSDPRAAAALLDAGIEPPRNLGEGRHPAGPLAERLVAAGDAHRAAGDEPVARARWKQARTAGGPLAVAPRPARLDDYWIGVAHLRLGERADADTTWDALEATADALGVAASAPDYFATSLPQMLLFSIDDVIGRRQAAAALLEAAERGRVLCGAAARLDEEKTA</sequence>
<dbReference type="InterPro" id="IPR011990">
    <property type="entry name" value="TPR-like_helical_dom_sf"/>
</dbReference>
<organism evidence="2 3">
    <name type="scientific">Cryobacterium algoricola</name>
    <dbReference type="NCBI Taxonomy" id="1259183"/>
    <lineage>
        <taxon>Bacteria</taxon>
        <taxon>Bacillati</taxon>
        <taxon>Actinomycetota</taxon>
        <taxon>Actinomycetes</taxon>
        <taxon>Micrococcales</taxon>
        <taxon>Microbacteriaceae</taxon>
        <taxon>Cryobacterium</taxon>
    </lineage>
</organism>
<dbReference type="Proteomes" id="UP000297608">
    <property type="component" value="Unassembled WGS sequence"/>
</dbReference>
<comment type="caution">
    <text evidence="2">The sequence shown here is derived from an EMBL/GenBank/DDBJ whole genome shotgun (WGS) entry which is preliminary data.</text>
</comment>
<proteinExistence type="predicted"/>